<accession>A0A2G2YI04</accession>
<dbReference type="STRING" id="4072.A0A2G2YI04"/>
<gene>
    <name evidence="1" type="ORF">T459_28826</name>
</gene>
<dbReference type="AlphaFoldDB" id="A0A2G2YI04"/>
<sequence length="128" mass="14778">MDIKQLQADLAAIVRGNDILYYKVQNTLDALSYAISKLKYLELQECMKELGVVKVILPKVFQERDFIWEKVKSYSEMTMLLNYEISMLKRKVDTLNEDFLIKEGQITILKDSIGKPFNLLASPDSLLV</sequence>
<proteinExistence type="predicted"/>
<name>A0A2G2YI04_CAPAN</name>
<evidence type="ECO:0000313" key="2">
    <source>
        <dbReference type="Proteomes" id="UP000222542"/>
    </source>
</evidence>
<dbReference type="Proteomes" id="UP000222542">
    <property type="component" value="Unassembled WGS sequence"/>
</dbReference>
<dbReference type="EMBL" id="AYRZ02000011">
    <property type="protein sequence ID" value="PHT69339.1"/>
    <property type="molecule type" value="Genomic_DNA"/>
</dbReference>
<protein>
    <submittedName>
        <fullName evidence="1">Uncharacterized protein</fullName>
    </submittedName>
</protein>
<dbReference type="Gramene" id="PHT69339">
    <property type="protein sequence ID" value="PHT69339"/>
    <property type="gene ID" value="T459_28826"/>
</dbReference>
<comment type="caution">
    <text evidence="1">The sequence shown here is derived from an EMBL/GenBank/DDBJ whole genome shotgun (WGS) entry which is preliminary data.</text>
</comment>
<reference evidence="1 2" key="1">
    <citation type="journal article" date="2014" name="Nat. Genet.">
        <title>Genome sequence of the hot pepper provides insights into the evolution of pungency in Capsicum species.</title>
        <authorList>
            <person name="Kim S."/>
            <person name="Park M."/>
            <person name="Yeom S.I."/>
            <person name="Kim Y.M."/>
            <person name="Lee J.M."/>
            <person name="Lee H.A."/>
            <person name="Seo E."/>
            <person name="Choi J."/>
            <person name="Cheong K."/>
            <person name="Kim K.T."/>
            <person name="Jung K."/>
            <person name="Lee G.W."/>
            <person name="Oh S.K."/>
            <person name="Bae C."/>
            <person name="Kim S.B."/>
            <person name="Lee H.Y."/>
            <person name="Kim S.Y."/>
            <person name="Kim M.S."/>
            <person name="Kang B.C."/>
            <person name="Jo Y.D."/>
            <person name="Yang H.B."/>
            <person name="Jeong H.J."/>
            <person name="Kang W.H."/>
            <person name="Kwon J.K."/>
            <person name="Shin C."/>
            <person name="Lim J.Y."/>
            <person name="Park J.H."/>
            <person name="Huh J.H."/>
            <person name="Kim J.S."/>
            <person name="Kim B.D."/>
            <person name="Cohen O."/>
            <person name="Paran I."/>
            <person name="Suh M.C."/>
            <person name="Lee S.B."/>
            <person name="Kim Y.K."/>
            <person name="Shin Y."/>
            <person name="Noh S.J."/>
            <person name="Park J."/>
            <person name="Seo Y.S."/>
            <person name="Kwon S.Y."/>
            <person name="Kim H.A."/>
            <person name="Park J.M."/>
            <person name="Kim H.J."/>
            <person name="Choi S.B."/>
            <person name="Bosland P.W."/>
            <person name="Reeves G."/>
            <person name="Jo S.H."/>
            <person name="Lee B.W."/>
            <person name="Cho H.T."/>
            <person name="Choi H.S."/>
            <person name="Lee M.S."/>
            <person name="Yu Y."/>
            <person name="Do Choi Y."/>
            <person name="Park B.S."/>
            <person name="van Deynze A."/>
            <person name="Ashrafi H."/>
            <person name="Hill T."/>
            <person name="Kim W.T."/>
            <person name="Pai H.S."/>
            <person name="Ahn H.K."/>
            <person name="Yeam I."/>
            <person name="Giovannoni J.J."/>
            <person name="Rose J.K."/>
            <person name="Sorensen I."/>
            <person name="Lee S.J."/>
            <person name="Kim R.W."/>
            <person name="Choi I.Y."/>
            <person name="Choi B.S."/>
            <person name="Lim J.S."/>
            <person name="Lee Y.H."/>
            <person name="Choi D."/>
        </authorList>
    </citation>
    <scope>NUCLEOTIDE SEQUENCE [LARGE SCALE GENOMIC DNA]</scope>
    <source>
        <strain evidence="2">cv. CM334</strain>
    </source>
</reference>
<dbReference type="PANTHER" id="PTHR47491:SF5">
    <property type="entry name" value="CAP-GLY DOMAIN LINKER"/>
    <property type="match status" value="1"/>
</dbReference>
<reference evidence="1 2" key="2">
    <citation type="journal article" date="2017" name="Genome Biol.">
        <title>New reference genome sequences of hot pepper reveal the massive evolution of plant disease-resistance genes by retroduplication.</title>
        <authorList>
            <person name="Kim S."/>
            <person name="Park J."/>
            <person name="Yeom S.I."/>
            <person name="Kim Y.M."/>
            <person name="Seo E."/>
            <person name="Kim K.T."/>
            <person name="Kim M.S."/>
            <person name="Lee J.M."/>
            <person name="Cheong K."/>
            <person name="Shin H.S."/>
            <person name="Kim S.B."/>
            <person name="Han K."/>
            <person name="Lee J."/>
            <person name="Park M."/>
            <person name="Lee H.A."/>
            <person name="Lee H.Y."/>
            <person name="Lee Y."/>
            <person name="Oh S."/>
            <person name="Lee J.H."/>
            <person name="Choi E."/>
            <person name="Choi E."/>
            <person name="Lee S.E."/>
            <person name="Jeon J."/>
            <person name="Kim H."/>
            <person name="Choi G."/>
            <person name="Song H."/>
            <person name="Lee J."/>
            <person name="Lee S.C."/>
            <person name="Kwon J.K."/>
            <person name="Lee H.Y."/>
            <person name="Koo N."/>
            <person name="Hong Y."/>
            <person name="Kim R.W."/>
            <person name="Kang W.H."/>
            <person name="Huh J.H."/>
            <person name="Kang B.C."/>
            <person name="Yang T.J."/>
            <person name="Lee Y.H."/>
            <person name="Bennetzen J.L."/>
            <person name="Choi D."/>
        </authorList>
    </citation>
    <scope>NUCLEOTIDE SEQUENCE [LARGE SCALE GENOMIC DNA]</scope>
    <source>
        <strain evidence="2">cv. CM334</strain>
    </source>
</reference>
<keyword evidence="2" id="KW-1185">Reference proteome</keyword>
<evidence type="ECO:0000313" key="1">
    <source>
        <dbReference type="EMBL" id="PHT69339.1"/>
    </source>
</evidence>
<organism evidence="1 2">
    <name type="scientific">Capsicum annuum</name>
    <name type="common">Capsicum pepper</name>
    <dbReference type="NCBI Taxonomy" id="4072"/>
    <lineage>
        <taxon>Eukaryota</taxon>
        <taxon>Viridiplantae</taxon>
        <taxon>Streptophyta</taxon>
        <taxon>Embryophyta</taxon>
        <taxon>Tracheophyta</taxon>
        <taxon>Spermatophyta</taxon>
        <taxon>Magnoliopsida</taxon>
        <taxon>eudicotyledons</taxon>
        <taxon>Gunneridae</taxon>
        <taxon>Pentapetalae</taxon>
        <taxon>asterids</taxon>
        <taxon>lamiids</taxon>
        <taxon>Solanales</taxon>
        <taxon>Solanaceae</taxon>
        <taxon>Solanoideae</taxon>
        <taxon>Capsiceae</taxon>
        <taxon>Capsicum</taxon>
    </lineage>
</organism>
<dbReference type="PANTHER" id="PTHR47491">
    <property type="entry name" value="CAP-GLY DOMAIN LINKER"/>
    <property type="match status" value="1"/>
</dbReference>